<dbReference type="InterPro" id="IPR043138">
    <property type="entry name" value="GGT_lsub"/>
</dbReference>
<dbReference type="SUPFAM" id="SSF56235">
    <property type="entry name" value="N-terminal nucleophile aminohydrolases (Ntn hydrolases)"/>
    <property type="match status" value="1"/>
</dbReference>
<keyword evidence="3" id="KW-1185">Reference proteome</keyword>
<dbReference type="AlphaFoldDB" id="A0A418KIM0"/>
<dbReference type="Pfam" id="PF01019">
    <property type="entry name" value="G_glu_transpept"/>
    <property type="match status" value="1"/>
</dbReference>
<organism evidence="2 3">
    <name type="scientific">Jiangella rhizosphaerae</name>
    <dbReference type="NCBI Taxonomy" id="2293569"/>
    <lineage>
        <taxon>Bacteria</taxon>
        <taxon>Bacillati</taxon>
        <taxon>Actinomycetota</taxon>
        <taxon>Actinomycetes</taxon>
        <taxon>Jiangellales</taxon>
        <taxon>Jiangellaceae</taxon>
        <taxon>Jiangella</taxon>
    </lineage>
</organism>
<dbReference type="Gene3D" id="1.10.246.130">
    <property type="match status" value="1"/>
</dbReference>
<feature type="region of interest" description="Disordered" evidence="1">
    <location>
        <begin position="440"/>
        <end position="464"/>
    </location>
</feature>
<evidence type="ECO:0000313" key="2">
    <source>
        <dbReference type="EMBL" id="RIQ12639.1"/>
    </source>
</evidence>
<dbReference type="Proteomes" id="UP000284057">
    <property type="component" value="Unassembled WGS sequence"/>
</dbReference>
<dbReference type="InterPro" id="IPR043137">
    <property type="entry name" value="GGT_ssub_C"/>
</dbReference>
<evidence type="ECO:0000313" key="3">
    <source>
        <dbReference type="Proteomes" id="UP000284057"/>
    </source>
</evidence>
<protein>
    <submittedName>
        <fullName evidence="2">Gamma-glutamyltranspeptidase</fullName>
    </submittedName>
</protein>
<name>A0A418KIM0_9ACTN</name>
<dbReference type="RefSeq" id="WP_119662762.1">
    <property type="nucleotide sequence ID" value="NZ_QUAL01000400.1"/>
</dbReference>
<reference evidence="2 3" key="1">
    <citation type="submission" date="2018-09" db="EMBL/GenBank/DDBJ databases">
        <title>Isolation, diversity and antifungal activity of actinobacteria from wheat.</title>
        <authorList>
            <person name="Han C."/>
        </authorList>
    </citation>
    <scope>NUCLEOTIDE SEQUENCE [LARGE SCALE GENOMIC DNA]</scope>
    <source>
        <strain evidence="2 3">NEAU-YY265</strain>
    </source>
</reference>
<dbReference type="PANTHER" id="PTHR43881">
    <property type="entry name" value="GAMMA-GLUTAMYLTRANSPEPTIDASE (AFU_ORTHOLOGUE AFUA_4G13580)"/>
    <property type="match status" value="1"/>
</dbReference>
<dbReference type="EMBL" id="QUAL01000400">
    <property type="protein sequence ID" value="RIQ12639.1"/>
    <property type="molecule type" value="Genomic_DNA"/>
</dbReference>
<sequence length="524" mass="53327">MTGSPGGVVSTPHTLSTRAGVQILQAGGNAVDAAIAACAVQGVVAPETCGIGGDLFALVHRPGETAPLALNASGRAGSGVDAAALRAAGHEEIPRSHPAAVPVPGCVDGWAELSSRLGQLSLAPVLEPAIRLAEDGFPANDELVAAFRSSAAALAGVEAAAPMVAASRGSTVVRAQLAATLRLVADGGREAFYEGAPGRAISAAVDGVITSDDLRRGQADWVDPLSVDVWGATGWTVPPNSQGYLGIGGCAVLERLGWADDPGDPQSWHLQIEAQRALAAERDDVAVDPSRVPVALDRLLDPARLDAVAASVDPAAARDRHAPALAAGGTAYLCVVDGSGMGVSLIQSNFHGIGSLLGAGSAGFLLQDRGRGFSLIPGHPGELAPGRRPLHTLSPTLWTRGDRLAMVLGTRGGHVQPQLVQQVAAFVLGAGLDPDEAQARPRWTIEPPSGPTGAPAPSGSRVRVEPDVSARVVDGLRRRGHEVIPADGPQSGWGPVSVIQVDDATGWRLSARDPRVATTAVATA</sequence>
<dbReference type="InterPro" id="IPR029055">
    <property type="entry name" value="Ntn_hydrolases_N"/>
</dbReference>
<dbReference type="Gene3D" id="3.60.20.40">
    <property type="match status" value="1"/>
</dbReference>
<feature type="compositionally biased region" description="Low complexity" evidence="1">
    <location>
        <begin position="451"/>
        <end position="460"/>
    </location>
</feature>
<dbReference type="OrthoDB" id="9781342at2"/>
<accession>A0A418KIM0</accession>
<dbReference type="InterPro" id="IPR052896">
    <property type="entry name" value="GGT-like_enzyme"/>
</dbReference>
<dbReference type="PANTHER" id="PTHR43881:SF5">
    <property type="entry name" value="GAMMA-GLUTAMYLTRANSPEPTIDASE"/>
    <property type="match status" value="1"/>
</dbReference>
<gene>
    <name evidence="2" type="ORF">DY240_26970</name>
</gene>
<proteinExistence type="predicted"/>
<evidence type="ECO:0000256" key="1">
    <source>
        <dbReference type="SAM" id="MobiDB-lite"/>
    </source>
</evidence>
<comment type="caution">
    <text evidence="2">The sequence shown here is derived from an EMBL/GenBank/DDBJ whole genome shotgun (WGS) entry which is preliminary data.</text>
</comment>
<dbReference type="PRINTS" id="PR01210">
    <property type="entry name" value="GGTRANSPTASE"/>
</dbReference>